<name>A0A6N4TJ29_9FIRM</name>
<sequence>MENKTVKSSVKSSIICHWISLERWVQDLLLKVSCEFDSRRRCHEKNAVSSYFIGIYSFYLYIALFTNLECIVFNYDEDFF</sequence>
<evidence type="ECO:0000256" key="1">
    <source>
        <dbReference type="SAM" id="Phobius"/>
    </source>
</evidence>
<gene>
    <name evidence="2" type="ORF">Aargi30884_16960</name>
</gene>
<evidence type="ECO:0000313" key="2">
    <source>
        <dbReference type="EMBL" id="BBK22793.1"/>
    </source>
</evidence>
<dbReference type="Proteomes" id="UP000464754">
    <property type="component" value="Chromosome"/>
</dbReference>
<reference evidence="3" key="1">
    <citation type="submission" date="2019-05" db="EMBL/GenBank/DDBJ databases">
        <title>Complete genome sequencing of Absiella argi strain JCM 30884.</title>
        <authorList>
            <person name="Sakamoto M."/>
            <person name="Murakami T."/>
            <person name="Mori H."/>
        </authorList>
    </citation>
    <scope>NUCLEOTIDE SEQUENCE [LARGE SCALE GENOMIC DNA]</scope>
    <source>
        <strain evidence="3">JCM 30884</strain>
    </source>
</reference>
<keyword evidence="1" id="KW-0472">Membrane</keyword>
<dbReference type="EMBL" id="AP019695">
    <property type="protein sequence ID" value="BBK22793.1"/>
    <property type="molecule type" value="Genomic_DNA"/>
</dbReference>
<dbReference type="KEGG" id="aarg:Aargi30884_16960"/>
<organism evidence="2 3">
    <name type="scientific">Amedibacterium intestinale</name>
    <dbReference type="NCBI Taxonomy" id="2583452"/>
    <lineage>
        <taxon>Bacteria</taxon>
        <taxon>Bacillati</taxon>
        <taxon>Bacillota</taxon>
        <taxon>Erysipelotrichia</taxon>
        <taxon>Erysipelotrichales</taxon>
        <taxon>Erysipelotrichaceae</taxon>
        <taxon>Amedibacterium</taxon>
    </lineage>
</organism>
<dbReference type="AlphaFoldDB" id="A0A6N4TJ29"/>
<keyword evidence="1" id="KW-1133">Transmembrane helix</keyword>
<keyword evidence="1" id="KW-0812">Transmembrane</keyword>
<feature type="transmembrane region" description="Helical" evidence="1">
    <location>
        <begin position="48"/>
        <end position="75"/>
    </location>
</feature>
<keyword evidence="3" id="KW-1185">Reference proteome</keyword>
<evidence type="ECO:0000313" key="3">
    <source>
        <dbReference type="Proteomes" id="UP000464754"/>
    </source>
</evidence>
<proteinExistence type="predicted"/>
<accession>A0A6N4TJ29</accession>
<protein>
    <submittedName>
        <fullName evidence="2">Uncharacterized protein</fullName>
    </submittedName>
</protein>